<dbReference type="InterPro" id="IPR036249">
    <property type="entry name" value="Thioredoxin-like_sf"/>
</dbReference>
<feature type="domain" description="Thioredoxin" evidence="1">
    <location>
        <begin position="13"/>
        <end position="169"/>
    </location>
</feature>
<dbReference type="PANTHER" id="PTHR43640:SF1">
    <property type="entry name" value="THIOREDOXIN-DEPENDENT PEROXIREDOXIN"/>
    <property type="match status" value="1"/>
</dbReference>
<gene>
    <name evidence="2" type="ORF">NEPTK9_000461</name>
</gene>
<dbReference type="InterPro" id="IPR013766">
    <property type="entry name" value="Thioredoxin_domain"/>
</dbReference>
<protein>
    <recommendedName>
        <fullName evidence="1">Thioredoxin domain-containing protein</fullName>
    </recommendedName>
</protein>
<dbReference type="PROSITE" id="PS51352">
    <property type="entry name" value="THIOREDOXIN_2"/>
    <property type="match status" value="1"/>
</dbReference>
<dbReference type="EMBL" id="JAAEJV010000007">
    <property type="protein sequence ID" value="MBF5058961.1"/>
    <property type="molecule type" value="Genomic_DNA"/>
</dbReference>
<keyword evidence="3" id="KW-1185">Reference proteome</keyword>
<name>A0ABS0AXV1_9BACT</name>
<dbReference type="InterPro" id="IPR047262">
    <property type="entry name" value="PRX-like1"/>
</dbReference>
<sequence length="192" mass="21533">MEVTMVLTPSKMVPLGRSAPYFHLLDPRSGKKVSLEEIRSDIATVVMFICNHCPYVKHLQEMLIALARDYIPKGISFVAINSNDVTAYSEDGPEEMEKLAEKLDFPFPYLFDETQEVARAYQATCTPDFFVFDGKLKCAYRGQFDDSRPGNRNPVTGKDLAEALDCLLMGNPVTPDQQPSMGCNIKWILAVN</sequence>
<evidence type="ECO:0000259" key="1">
    <source>
        <dbReference type="PROSITE" id="PS51352"/>
    </source>
</evidence>
<dbReference type="SUPFAM" id="SSF52833">
    <property type="entry name" value="Thioredoxin-like"/>
    <property type="match status" value="1"/>
</dbReference>
<reference evidence="2 3" key="1">
    <citation type="submission" date="2020-01" db="EMBL/GenBank/DDBJ databases">
        <title>Draft genome sequence of Cand. Neptunochlamydia vexilliferae K9.</title>
        <authorList>
            <person name="Schulz F."/>
            <person name="Koestlbacher S."/>
            <person name="Wascher F."/>
            <person name="Pizzetti I."/>
            <person name="Horn M."/>
        </authorList>
    </citation>
    <scope>NUCLEOTIDE SEQUENCE [LARGE SCALE GENOMIC DNA]</scope>
    <source>
        <strain evidence="2 3">K9</strain>
    </source>
</reference>
<proteinExistence type="predicted"/>
<comment type="caution">
    <text evidence="2">The sequence shown here is derived from an EMBL/GenBank/DDBJ whole genome shotgun (WGS) entry which is preliminary data.</text>
</comment>
<accession>A0ABS0AXV1</accession>
<dbReference type="Proteomes" id="UP001194714">
    <property type="component" value="Unassembled WGS sequence"/>
</dbReference>
<evidence type="ECO:0000313" key="2">
    <source>
        <dbReference type="EMBL" id="MBF5058961.1"/>
    </source>
</evidence>
<dbReference type="Gene3D" id="3.40.30.10">
    <property type="entry name" value="Glutaredoxin"/>
    <property type="match status" value="1"/>
</dbReference>
<dbReference type="InterPro" id="IPR000866">
    <property type="entry name" value="AhpC/TSA"/>
</dbReference>
<dbReference type="Pfam" id="PF00578">
    <property type="entry name" value="AhpC-TSA"/>
    <property type="match status" value="1"/>
</dbReference>
<organism evidence="2 3">
    <name type="scientific">Candidatus Neptunichlamydia vexilliferae</name>
    <dbReference type="NCBI Taxonomy" id="1651774"/>
    <lineage>
        <taxon>Bacteria</taxon>
        <taxon>Pseudomonadati</taxon>
        <taxon>Chlamydiota</taxon>
        <taxon>Chlamydiia</taxon>
        <taxon>Parachlamydiales</taxon>
        <taxon>Simkaniaceae</taxon>
        <taxon>Candidatus Neptunichlamydia</taxon>
    </lineage>
</organism>
<evidence type="ECO:0000313" key="3">
    <source>
        <dbReference type="Proteomes" id="UP001194714"/>
    </source>
</evidence>
<dbReference type="CDD" id="cd02969">
    <property type="entry name" value="PRX_like1"/>
    <property type="match status" value="1"/>
</dbReference>
<dbReference type="PANTHER" id="PTHR43640">
    <property type="entry name" value="OS07G0260300 PROTEIN"/>
    <property type="match status" value="1"/>
</dbReference>